<dbReference type="Proteomes" id="UP001597283">
    <property type="component" value="Unassembled WGS sequence"/>
</dbReference>
<reference evidence="3" key="1">
    <citation type="journal article" date="2019" name="Int. J. Syst. Evol. Microbiol.">
        <title>The Global Catalogue of Microorganisms (GCM) 10K type strain sequencing project: providing services to taxonomists for standard genome sequencing and annotation.</title>
        <authorList>
            <consortium name="The Broad Institute Genomics Platform"/>
            <consortium name="The Broad Institute Genome Sequencing Center for Infectious Disease"/>
            <person name="Wu L."/>
            <person name="Ma J."/>
        </authorList>
    </citation>
    <scope>NUCLEOTIDE SEQUENCE [LARGE SCALE GENOMIC DNA]</scope>
    <source>
        <strain evidence="3">Q85</strain>
    </source>
</reference>
<comment type="caution">
    <text evidence="2">The sequence shown here is derived from an EMBL/GenBank/DDBJ whole genome shotgun (WGS) entry which is preliminary data.</text>
</comment>
<organism evidence="2 3">
    <name type="scientific">Sphingomonas floccifaciens</name>
    <dbReference type="NCBI Taxonomy" id="1844115"/>
    <lineage>
        <taxon>Bacteria</taxon>
        <taxon>Pseudomonadati</taxon>
        <taxon>Pseudomonadota</taxon>
        <taxon>Alphaproteobacteria</taxon>
        <taxon>Sphingomonadales</taxon>
        <taxon>Sphingomonadaceae</taxon>
        <taxon>Sphingomonas</taxon>
    </lineage>
</organism>
<protein>
    <submittedName>
        <fullName evidence="2">Uncharacterized protein</fullName>
    </submittedName>
</protein>
<dbReference type="RefSeq" id="WP_380939052.1">
    <property type="nucleotide sequence ID" value="NZ_JBHUFC010000002.1"/>
</dbReference>
<dbReference type="EMBL" id="JBHUFC010000002">
    <property type="protein sequence ID" value="MFD1786766.1"/>
    <property type="molecule type" value="Genomic_DNA"/>
</dbReference>
<keyword evidence="1" id="KW-0472">Membrane</keyword>
<evidence type="ECO:0000256" key="1">
    <source>
        <dbReference type="SAM" id="Phobius"/>
    </source>
</evidence>
<proteinExistence type="predicted"/>
<evidence type="ECO:0000313" key="3">
    <source>
        <dbReference type="Proteomes" id="UP001597283"/>
    </source>
</evidence>
<accession>A0ABW4N9K0</accession>
<keyword evidence="3" id="KW-1185">Reference proteome</keyword>
<name>A0ABW4N9K0_9SPHN</name>
<keyword evidence="1" id="KW-0812">Transmembrane</keyword>
<feature type="transmembrane region" description="Helical" evidence="1">
    <location>
        <begin position="12"/>
        <end position="33"/>
    </location>
</feature>
<sequence length="46" mass="4858">MRTTRTCTVRESLTHISCAIAVVVIVYLIAGLIGDGAVAATRYFSG</sequence>
<evidence type="ECO:0000313" key="2">
    <source>
        <dbReference type="EMBL" id="MFD1786766.1"/>
    </source>
</evidence>
<gene>
    <name evidence="2" type="ORF">ACFSC3_04185</name>
</gene>
<keyword evidence="1" id="KW-1133">Transmembrane helix</keyword>